<comment type="caution">
    <text evidence="2">The sequence shown here is derived from an EMBL/GenBank/DDBJ whole genome shotgun (WGS) entry which is preliminary data.</text>
</comment>
<feature type="compositionally biased region" description="Basic residues" evidence="1">
    <location>
        <begin position="214"/>
        <end position="236"/>
    </location>
</feature>
<gene>
    <name evidence="2" type="ORF">ISN45_Aa02g019700</name>
</gene>
<dbReference type="Proteomes" id="UP000694240">
    <property type="component" value="Chromosome 7"/>
</dbReference>
<evidence type="ECO:0000313" key="2">
    <source>
        <dbReference type="EMBL" id="KAG7586693.1"/>
    </source>
</evidence>
<keyword evidence="3" id="KW-1185">Reference proteome</keyword>
<evidence type="ECO:0000313" key="3">
    <source>
        <dbReference type="Proteomes" id="UP000694240"/>
    </source>
</evidence>
<evidence type="ECO:0000256" key="1">
    <source>
        <dbReference type="SAM" id="MobiDB-lite"/>
    </source>
</evidence>
<proteinExistence type="predicted"/>
<reference evidence="2 3" key="1">
    <citation type="submission" date="2020-12" db="EMBL/GenBank/DDBJ databases">
        <title>Concerted genomic and epigenomic changes stabilize Arabidopsis allopolyploids.</title>
        <authorList>
            <person name="Chen Z."/>
        </authorList>
    </citation>
    <scope>NUCLEOTIDE SEQUENCE [LARGE SCALE GENOMIC DNA]</scope>
    <source>
        <strain evidence="2">Allo738</strain>
        <tissue evidence="2">Leaf</tissue>
    </source>
</reference>
<dbReference type="AlphaFoldDB" id="A0A8T2BLF9"/>
<dbReference type="EMBL" id="JAEFBK010000007">
    <property type="protein sequence ID" value="KAG7586693.1"/>
    <property type="molecule type" value="Genomic_DNA"/>
</dbReference>
<name>A0A8T2BLF9_9BRAS</name>
<organism evidence="2 3">
    <name type="scientific">Arabidopsis thaliana x Arabidopsis arenosa</name>
    <dbReference type="NCBI Taxonomy" id="1240361"/>
    <lineage>
        <taxon>Eukaryota</taxon>
        <taxon>Viridiplantae</taxon>
        <taxon>Streptophyta</taxon>
        <taxon>Embryophyta</taxon>
        <taxon>Tracheophyta</taxon>
        <taxon>Spermatophyta</taxon>
        <taxon>Magnoliopsida</taxon>
        <taxon>eudicotyledons</taxon>
        <taxon>Gunneridae</taxon>
        <taxon>Pentapetalae</taxon>
        <taxon>rosids</taxon>
        <taxon>malvids</taxon>
        <taxon>Brassicales</taxon>
        <taxon>Brassicaceae</taxon>
        <taxon>Camelineae</taxon>
        <taxon>Arabidopsis</taxon>
    </lineage>
</organism>
<accession>A0A8T2BLF9</accession>
<protein>
    <submittedName>
        <fullName evidence="2">Uncharacterized protein</fullName>
    </submittedName>
</protein>
<feature type="region of interest" description="Disordered" evidence="1">
    <location>
        <begin position="189"/>
        <end position="236"/>
    </location>
</feature>
<sequence>MRTIFFPEGHGHKQSRCLLPLQQNNGSKHVDISPPIVTPLEVSNTVSTSTDVESTVIAPASPAKPNPIPASVTDVTINSEVILPIIETIEVINTAPSSVEVPVTTVAVCHVDAVAVPEALCIFGNANGMAGKLDSGILSEREESNVLAGNMFSRLGSSFSEGNSISSDTDSLVSEDSYDVLVGSMTPSGQRILRERPVQPSIKAQEVQASSYARGRHNRGRGPRGRGNRGSGRGRG</sequence>